<protein>
    <submittedName>
        <fullName evidence="2">CinA family protein</fullName>
    </submittedName>
</protein>
<gene>
    <name evidence="2" type="ORF">AL504_23215</name>
</gene>
<evidence type="ECO:0000259" key="1">
    <source>
        <dbReference type="Pfam" id="PF02464"/>
    </source>
</evidence>
<dbReference type="InterPro" id="IPR036653">
    <property type="entry name" value="CinA-like_C"/>
</dbReference>
<name>A0A0X8P2E7_ALCXX</name>
<reference evidence="3" key="1">
    <citation type="submission" date="2015-12" db="EMBL/GenBank/DDBJ databases">
        <title>FDA dAtabase for Regulatory Grade micrObial Sequences (FDA-ARGOS): Supporting development and validation of Infectious Disease Dx tests.</title>
        <authorList>
            <person name="Case J."/>
            <person name="Tallon L."/>
            <person name="Sadzewicz L."/>
            <person name="Sengamalay N."/>
            <person name="Ott S."/>
            <person name="Godinez A."/>
            <person name="Nagaraj S."/>
            <person name="Nadendla S."/>
            <person name="Sichtig H."/>
        </authorList>
    </citation>
    <scope>NUCLEOTIDE SEQUENCE [LARGE SCALE GENOMIC DNA]</scope>
    <source>
        <strain evidence="3">FDAARGOS_147</strain>
    </source>
</reference>
<sequence>MNQQQESTRSNLSAEQLAQATAYGLAERLGDTLRRQGLILGTAESCTGGLLAGAVTAVPGSSEWFDRGFITYSNDAKVAELDVSPDALHHFGAVSEPVALEMANGVLLASPAAQVAVSTTGIAGPGGATPGKPVGMVCFGFAQRVGDGISSRAVTHVFSGDRAQVRHASVEFALRGLLELLGAPVNRR</sequence>
<dbReference type="EMBL" id="CP014060">
    <property type="protein sequence ID" value="AMG38680.1"/>
    <property type="molecule type" value="Genomic_DNA"/>
</dbReference>
<evidence type="ECO:0000313" key="3">
    <source>
        <dbReference type="Proteomes" id="UP000060602"/>
    </source>
</evidence>
<dbReference type="InterPro" id="IPR008136">
    <property type="entry name" value="CinA_C"/>
</dbReference>
<dbReference type="NCBIfam" id="TIGR00199">
    <property type="entry name" value="PncC_domain"/>
    <property type="match status" value="1"/>
</dbReference>
<dbReference type="Proteomes" id="UP000060602">
    <property type="component" value="Chromosome"/>
</dbReference>
<dbReference type="RefSeq" id="WP_061073316.1">
    <property type="nucleotide sequence ID" value="NZ_CP014060.2"/>
</dbReference>
<feature type="domain" description="CinA C-terminal" evidence="1">
    <location>
        <begin position="25"/>
        <end position="180"/>
    </location>
</feature>
<dbReference type="AlphaFoldDB" id="A0A0X8P2E7"/>
<evidence type="ECO:0000313" key="2">
    <source>
        <dbReference type="EMBL" id="AMG38680.1"/>
    </source>
</evidence>
<dbReference type="Pfam" id="PF02464">
    <property type="entry name" value="CinA"/>
    <property type="match status" value="1"/>
</dbReference>
<proteinExistence type="predicted"/>
<organism evidence="2 3">
    <name type="scientific">Alcaligenes xylosoxydans xylosoxydans</name>
    <name type="common">Achromobacter xylosoxidans</name>
    <dbReference type="NCBI Taxonomy" id="85698"/>
    <lineage>
        <taxon>Bacteria</taxon>
        <taxon>Pseudomonadati</taxon>
        <taxon>Pseudomonadota</taxon>
        <taxon>Betaproteobacteria</taxon>
        <taxon>Burkholderiales</taxon>
        <taxon>Alcaligenaceae</taxon>
        <taxon>Achromobacter</taxon>
    </lineage>
</organism>
<accession>A0A0X8P2E7</accession>
<dbReference type="Gene3D" id="3.90.950.20">
    <property type="entry name" value="CinA-like"/>
    <property type="match status" value="1"/>
</dbReference>
<dbReference type="SUPFAM" id="SSF142433">
    <property type="entry name" value="CinA-like"/>
    <property type="match status" value="1"/>
</dbReference>